<name>A0A2N8HCB1_9BACT</name>
<feature type="domain" description="DUF218" evidence="2">
    <location>
        <begin position="70"/>
        <end position="201"/>
    </location>
</feature>
<gene>
    <name evidence="3" type="ORF">CXU22_07155</name>
</gene>
<dbReference type="InterPro" id="IPR051599">
    <property type="entry name" value="Cell_Envelope_Assoc"/>
</dbReference>
<evidence type="ECO:0000313" key="3">
    <source>
        <dbReference type="EMBL" id="PNC17529.1"/>
    </source>
</evidence>
<evidence type="ECO:0000256" key="1">
    <source>
        <dbReference type="SAM" id="Phobius"/>
    </source>
</evidence>
<dbReference type="Pfam" id="PF02698">
    <property type="entry name" value="DUF218"/>
    <property type="match status" value="1"/>
</dbReference>
<dbReference type="CDD" id="cd06259">
    <property type="entry name" value="YdcF-like"/>
    <property type="match status" value="1"/>
</dbReference>
<dbReference type="InterPro" id="IPR003848">
    <property type="entry name" value="DUF218"/>
</dbReference>
<evidence type="ECO:0000259" key="2">
    <source>
        <dbReference type="Pfam" id="PF02698"/>
    </source>
</evidence>
<dbReference type="OrthoDB" id="9782395at2"/>
<organism evidence="3 4">
    <name type="scientific">Akkermansia muciniphila</name>
    <dbReference type="NCBI Taxonomy" id="239935"/>
    <lineage>
        <taxon>Bacteria</taxon>
        <taxon>Pseudomonadati</taxon>
        <taxon>Verrucomicrobiota</taxon>
        <taxon>Verrucomicrobiia</taxon>
        <taxon>Verrucomicrobiales</taxon>
        <taxon>Akkermansiaceae</taxon>
        <taxon>Akkermansia</taxon>
    </lineage>
</organism>
<dbReference type="Proteomes" id="UP000236000">
    <property type="component" value="Unassembled WGS sequence"/>
</dbReference>
<accession>A0A2N8HCB1</accession>
<dbReference type="PANTHER" id="PTHR30336">
    <property type="entry name" value="INNER MEMBRANE PROTEIN, PROBABLE PERMEASE"/>
    <property type="match status" value="1"/>
</dbReference>
<dbReference type="EMBL" id="PJKA01000012">
    <property type="protein sequence ID" value="PNC17529.1"/>
    <property type="molecule type" value="Genomic_DNA"/>
</dbReference>
<keyword evidence="1" id="KW-0472">Membrane</keyword>
<keyword evidence="1" id="KW-1133">Transmembrane helix</keyword>
<proteinExistence type="predicted"/>
<reference evidence="3 4" key="1">
    <citation type="journal article" date="2017" name="BMC Genomics">
        <title>Genome sequencing of 39 Akkermansia muciniphila isolates reveals its population structure, genomic and functional diverisity, and global distribution in mammalian gut microbiotas.</title>
        <authorList>
            <person name="Guo X."/>
            <person name="Li S."/>
            <person name="Zhang J."/>
            <person name="Wu F."/>
            <person name="Li X."/>
            <person name="Wu D."/>
            <person name="Zhang M."/>
            <person name="Ou Z."/>
            <person name="Jie Z."/>
            <person name="Yan Q."/>
            <person name="Li P."/>
            <person name="Yi J."/>
            <person name="Peng Y."/>
        </authorList>
    </citation>
    <scope>NUCLEOTIDE SEQUENCE [LARGE SCALE GENOMIC DNA]</scope>
    <source>
        <strain evidence="3 4">GP24</strain>
    </source>
</reference>
<protein>
    <recommendedName>
        <fullName evidence="2">DUF218 domain-containing protein</fullName>
    </recommendedName>
</protein>
<comment type="caution">
    <text evidence="3">The sequence shown here is derived from an EMBL/GenBank/DDBJ whole genome shotgun (WGS) entry which is preliminary data.</text>
</comment>
<feature type="transmembrane region" description="Helical" evidence="1">
    <location>
        <begin position="21"/>
        <end position="49"/>
    </location>
</feature>
<dbReference type="PANTHER" id="PTHR30336:SF20">
    <property type="entry name" value="DUF218 DOMAIN-CONTAINING PROTEIN"/>
    <property type="match status" value="1"/>
</dbReference>
<evidence type="ECO:0000313" key="4">
    <source>
        <dbReference type="Proteomes" id="UP000236000"/>
    </source>
</evidence>
<dbReference type="GO" id="GO:0005886">
    <property type="term" value="C:plasma membrane"/>
    <property type="evidence" value="ECO:0007669"/>
    <property type="project" value="TreeGrafter"/>
</dbReference>
<keyword evidence="1" id="KW-0812">Transmembrane</keyword>
<sequence>MKFFNIRWFGKPANSCRSGKRGVLLALKITGGVLVGMVLLSAASEWYIFSASKNRIFEHSADVPVRAPALVLGCSPAFMGGPNGYFYNRMDTAAELWRAGKAAVFVVSGDNSSHAYNEPDWMKQALVERGVPDDRIVCDFAGLRTLDSVVRMKEVFGVSTMVIVSQEFHNERALAIAAHEGMEAWAVSAPDVPNRRSRIKSWFRERAARMWMMLDLWLWGREPRFLGEPVALPEVKGEK</sequence>
<dbReference type="AlphaFoldDB" id="A0A2N8HCB1"/>